<name>A0AAN4ZHF3_9BILA</name>
<proteinExistence type="predicted"/>
<dbReference type="InterPro" id="IPR039421">
    <property type="entry name" value="Type_1_exporter"/>
</dbReference>
<dbReference type="GO" id="GO:0005886">
    <property type="term" value="C:plasma membrane"/>
    <property type="evidence" value="ECO:0007669"/>
    <property type="project" value="TreeGrafter"/>
</dbReference>
<dbReference type="SUPFAM" id="SSF90123">
    <property type="entry name" value="ABC transporter transmembrane region"/>
    <property type="match status" value="1"/>
</dbReference>
<keyword evidence="3 5" id="KW-1133">Transmembrane helix</keyword>
<protein>
    <recommendedName>
        <fullName evidence="6">ABC transmembrane type-1 domain-containing protein</fullName>
    </recommendedName>
</protein>
<gene>
    <name evidence="7" type="ORF">PMAYCL1PPCAC_07945</name>
</gene>
<evidence type="ECO:0000256" key="5">
    <source>
        <dbReference type="SAM" id="Phobius"/>
    </source>
</evidence>
<comment type="caution">
    <text evidence="7">The sequence shown here is derived from an EMBL/GenBank/DDBJ whole genome shotgun (WGS) entry which is preliminary data.</text>
</comment>
<feature type="non-terminal residue" evidence="7">
    <location>
        <position position="217"/>
    </location>
</feature>
<evidence type="ECO:0000313" key="7">
    <source>
        <dbReference type="EMBL" id="GMR37750.1"/>
    </source>
</evidence>
<dbReference type="GO" id="GO:0005524">
    <property type="term" value="F:ATP binding"/>
    <property type="evidence" value="ECO:0007669"/>
    <property type="project" value="InterPro"/>
</dbReference>
<dbReference type="PANTHER" id="PTHR24222">
    <property type="entry name" value="ABC TRANSPORTER B FAMILY"/>
    <property type="match status" value="1"/>
</dbReference>
<dbReference type="GO" id="GO:0140359">
    <property type="term" value="F:ABC-type transporter activity"/>
    <property type="evidence" value="ECO:0007669"/>
    <property type="project" value="InterPro"/>
</dbReference>
<evidence type="ECO:0000256" key="1">
    <source>
        <dbReference type="ARBA" id="ARBA00004141"/>
    </source>
</evidence>
<feature type="non-terminal residue" evidence="7">
    <location>
        <position position="1"/>
    </location>
</feature>
<evidence type="ECO:0000256" key="2">
    <source>
        <dbReference type="ARBA" id="ARBA00022692"/>
    </source>
</evidence>
<dbReference type="PANTHER" id="PTHR24222:SF76">
    <property type="entry name" value="MYCOBACTIN IMPORT ATP-BINDING_PERMEASE PROTEIN IRTB"/>
    <property type="match status" value="1"/>
</dbReference>
<sequence>NTEPVSFCELFRFASRGEIAVYALACALNFIVGLVIPAYIWVIGQITTIYVQEKSPVGNDEFLWRVWKLASFYCLGFFFVITLEFIQHYMLTWTSEKIAKKCRSAFVQAILARDSMSFSSSSGELSSQLSSHVDRMREGMGDRIGLFIKSLATFVSCCTFSFLLDWRTALFLVWSGPIYLLTSSLIPKLSKNATSKSLKVSEEANGIAEEAILNVKT</sequence>
<organism evidence="7 8">
    <name type="scientific">Pristionchus mayeri</name>
    <dbReference type="NCBI Taxonomy" id="1317129"/>
    <lineage>
        <taxon>Eukaryota</taxon>
        <taxon>Metazoa</taxon>
        <taxon>Ecdysozoa</taxon>
        <taxon>Nematoda</taxon>
        <taxon>Chromadorea</taxon>
        <taxon>Rhabditida</taxon>
        <taxon>Rhabditina</taxon>
        <taxon>Diplogasteromorpha</taxon>
        <taxon>Diplogasteroidea</taxon>
        <taxon>Neodiplogasteridae</taxon>
        <taxon>Pristionchus</taxon>
    </lineage>
</organism>
<feature type="domain" description="ABC transmembrane type-1" evidence="6">
    <location>
        <begin position="23"/>
        <end position="217"/>
    </location>
</feature>
<feature type="transmembrane region" description="Helical" evidence="5">
    <location>
        <begin position="169"/>
        <end position="189"/>
    </location>
</feature>
<dbReference type="EMBL" id="BTRK01000002">
    <property type="protein sequence ID" value="GMR37750.1"/>
    <property type="molecule type" value="Genomic_DNA"/>
</dbReference>
<accession>A0AAN4ZHF3</accession>
<reference evidence="8" key="1">
    <citation type="submission" date="2022-10" db="EMBL/GenBank/DDBJ databases">
        <title>Genome assembly of Pristionchus species.</title>
        <authorList>
            <person name="Yoshida K."/>
            <person name="Sommer R.J."/>
        </authorList>
    </citation>
    <scope>NUCLEOTIDE SEQUENCE [LARGE SCALE GENOMIC DNA]</scope>
    <source>
        <strain evidence="8">RS5460</strain>
    </source>
</reference>
<comment type="subcellular location">
    <subcellularLocation>
        <location evidence="1">Membrane</location>
        <topology evidence="1">Multi-pass membrane protein</topology>
    </subcellularLocation>
</comment>
<keyword evidence="2 5" id="KW-0812">Transmembrane</keyword>
<feature type="transmembrane region" description="Helical" evidence="5">
    <location>
        <begin position="62"/>
        <end position="86"/>
    </location>
</feature>
<evidence type="ECO:0000256" key="3">
    <source>
        <dbReference type="ARBA" id="ARBA00022989"/>
    </source>
</evidence>
<dbReference type="AlphaFoldDB" id="A0AAN4ZHF3"/>
<keyword evidence="4 5" id="KW-0472">Membrane</keyword>
<dbReference type="PROSITE" id="PS50929">
    <property type="entry name" value="ABC_TM1F"/>
    <property type="match status" value="1"/>
</dbReference>
<dbReference type="Gene3D" id="1.20.1560.10">
    <property type="entry name" value="ABC transporter type 1, transmembrane domain"/>
    <property type="match status" value="1"/>
</dbReference>
<dbReference type="Pfam" id="PF00664">
    <property type="entry name" value="ABC_membrane"/>
    <property type="match status" value="1"/>
</dbReference>
<feature type="transmembrane region" description="Helical" evidence="5">
    <location>
        <begin position="19"/>
        <end position="42"/>
    </location>
</feature>
<keyword evidence="8" id="KW-1185">Reference proteome</keyword>
<evidence type="ECO:0000256" key="4">
    <source>
        <dbReference type="ARBA" id="ARBA00023136"/>
    </source>
</evidence>
<feature type="transmembrane region" description="Helical" evidence="5">
    <location>
        <begin position="144"/>
        <end position="163"/>
    </location>
</feature>
<dbReference type="Proteomes" id="UP001328107">
    <property type="component" value="Unassembled WGS sequence"/>
</dbReference>
<dbReference type="InterPro" id="IPR011527">
    <property type="entry name" value="ABC1_TM_dom"/>
</dbReference>
<evidence type="ECO:0000259" key="6">
    <source>
        <dbReference type="PROSITE" id="PS50929"/>
    </source>
</evidence>
<evidence type="ECO:0000313" key="8">
    <source>
        <dbReference type="Proteomes" id="UP001328107"/>
    </source>
</evidence>
<dbReference type="InterPro" id="IPR036640">
    <property type="entry name" value="ABC1_TM_sf"/>
</dbReference>